<evidence type="ECO:0000313" key="10">
    <source>
        <dbReference type="Proteomes" id="UP000236547"/>
    </source>
</evidence>
<gene>
    <name evidence="9" type="ORF">C1O25_20100</name>
</gene>
<evidence type="ECO:0000256" key="5">
    <source>
        <dbReference type="ARBA" id="ARBA00022840"/>
    </source>
</evidence>
<evidence type="ECO:0000313" key="9">
    <source>
        <dbReference type="EMBL" id="PNH97602.1"/>
    </source>
</evidence>
<keyword evidence="10" id="KW-1185">Reference proteome</keyword>
<name>A0ABX4W4Z6_VIBDI</name>
<feature type="domain" description="DNA2/NAM7 helicase helicase" evidence="7">
    <location>
        <begin position="356"/>
        <end position="856"/>
    </location>
</feature>
<dbReference type="InterPro" id="IPR050534">
    <property type="entry name" value="Coronavir_polyprotein_1ab"/>
</dbReference>
<evidence type="ECO:0000259" key="7">
    <source>
        <dbReference type="Pfam" id="PF13086"/>
    </source>
</evidence>
<evidence type="ECO:0008006" key="11">
    <source>
        <dbReference type="Google" id="ProtNLM"/>
    </source>
</evidence>
<comment type="similarity">
    <text evidence="1">Belongs to the DNA2/NAM7 helicase family.</text>
</comment>
<feature type="region of interest" description="Disordered" evidence="6">
    <location>
        <begin position="236"/>
        <end position="268"/>
    </location>
</feature>
<dbReference type="RefSeq" id="WP_102969600.1">
    <property type="nucleotide sequence ID" value="NZ_POSM01000041.1"/>
</dbReference>
<dbReference type="InterPro" id="IPR041677">
    <property type="entry name" value="DNA2/NAM7_AAA_11"/>
</dbReference>
<dbReference type="EMBL" id="POSM01000041">
    <property type="protein sequence ID" value="PNH97602.1"/>
    <property type="molecule type" value="Genomic_DNA"/>
</dbReference>
<dbReference type="PANTHER" id="PTHR43788">
    <property type="entry name" value="DNA2/NAM7 HELICASE FAMILY MEMBER"/>
    <property type="match status" value="1"/>
</dbReference>
<evidence type="ECO:0000256" key="6">
    <source>
        <dbReference type="SAM" id="MobiDB-lite"/>
    </source>
</evidence>
<keyword evidence="2" id="KW-0547">Nucleotide-binding</keyword>
<keyword evidence="4" id="KW-0347">Helicase</keyword>
<dbReference type="InterPro" id="IPR041679">
    <property type="entry name" value="DNA2/NAM7-like_C"/>
</dbReference>
<sequence>MDTQKQQSINVLKAWHLVEFFQAYSVPDKEDSVITPVNISYHELKSQGDALLPWLNPECKHQLGIDPSPQKKCTYTLYLGLFDKAVVDKKVAEYFLQNEHASFVQDEIEQRRDNEGLTCFAKLMLDEFGAPRLDTFSISTLPWALAELLAGRGKDISQASFDNRCDDLVDTLDKWLSNLTDHPQRSGKLTLTAANIDGLVRDLYSWAGLTTQELKLTETSTVNMLQIAFFESEVKQEKSKENNESSQAATEDDSSDDEEEEKESEDSQLPILNSFYIRDLEKAMNAIYSGSASSPLLTYLQNSADKHVDLYTNQAIELIHSQLSPVNTPEGRWLTEPVHNMSLMQQFAINTAFKDLKQGGLISVNGPPGTGKTTLLRDVIAQNIVERAKVLSSFTRAKDGLTTDGLLVDSLTGFEMVVASSNNAAVENISKELPQLSSLGNSYADISFLRPIANQVSAGEKKGVLQPLNEDKQVWGNISAVLGAKKKREKFLERLFFKSHYEKGNEPEEREPSADFLNFWQFRKSHLYKGLSFRLAKEIFNEKLEAYQALNQELIDFHELNETLASGVYEDKCEELRQQLAEFEGLESALLTEFDALKNNRDLNQIHQSEILVSIERLKLNEPGFFSRLFKPQKNTAYREELSKKLAELEAIKRSFRLIESELMEKGISKSELKKKVTQIVSDIAGVEGKLQTLKKQLCDFEARFQEYHFPKQSDVISDESRQRHACWQNKDINQLRSDVFAAALKLHEAWLVEATRTAAFREQVMKINDVVLAKPHCGAVPVSIWQILFMIVPVVSTTFASLGRMFTALPPESLGWLMIDEAGQAIPQAAVGGLLRAKKAIVVGDPLQIEPVFTSPPELVDYLTSSVLEQDKDDWNPCLWSVQTLADRVNPYGCMLEVEQTEKWIGIPLWVHRRCIEPMFSIANRIAYNNRMIHGSSAPESVKPKFHPQLGMNKWHNSQGDCVFKQYKYELGKEVISLLVEIANSGGDLNKVYVISPFKAVKNRLKEDLRGNSHALLQLMGWGKKQFSDFVKNNIGTVHTFQGKENDTVILVLGCDSNNEGGAVWASSKPNLLNVAVTRAKKHLFIVGDSNVWSGKPHFKKAYQALAEACSSDKSEQTKRKELDKLEESIG</sequence>
<keyword evidence="3" id="KW-0378">Hydrolase</keyword>
<dbReference type="Pfam" id="PF13087">
    <property type="entry name" value="AAA_12"/>
    <property type="match status" value="1"/>
</dbReference>
<dbReference type="Proteomes" id="UP000236547">
    <property type="component" value="Unassembled WGS sequence"/>
</dbReference>
<organism evidence="9 10">
    <name type="scientific">Vibrio diazotrophicus</name>
    <dbReference type="NCBI Taxonomy" id="685"/>
    <lineage>
        <taxon>Bacteria</taxon>
        <taxon>Pseudomonadati</taxon>
        <taxon>Pseudomonadota</taxon>
        <taxon>Gammaproteobacteria</taxon>
        <taxon>Vibrionales</taxon>
        <taxon>Vibrionaceae</taxon>
        <taxon>Vibrio</taxon>
    </lineage>
</organism>
<dbReference type="SUPFAM" id="SSF52540">
    <property type="entry name" value="P-loop containing nucleoside triphosphate hydrolases"/>
    <property type="match status" value="1"/>
</dbReference>
<dbReference type="Pfam" id="PF13086">
    <property type="entry name" value="AAA_11"/>
    <property type="match status" value="1"/>
</dbReference>
<dbReference type="InterPro" id="IPR027417">
    <property type="entry name" value="P-loop_NTPase"/>
</dbReference>
<protein>
    <recommendedName>
        <fullName evidence="11">AAA domain-containing protein</fullName>
    </recommendedName>
</protein>
<keyword evidence="5" id="KW-0067">ATP-binding</keyword>
<feature type="compositionally biased region" description="Acidic residues" evidence="6">
    <location>
        <begin position="250"/>
        <end position="266"/>
    </location>
</feature>
<dbReference type="InterPro" id="IPR047187">
    <property type="entry name" value="SF1_C_Upf1"/>
</dbReference>
<reference evidence="9 10" key="1">
    <citation type="submission" date="2018-01" db="EMBL/GenBank/DDBJ databases">
        <title>Draft genome sequences of six Vibrio diazotrophicus strains isolated from deep-sea sediments of the Baltic Sea.</title>
        <authorList>
            <person name="Castillo D."/>
            <person name="Vandieken V."/>
            <person name="Chiang O."/>
            <person name="Middelboe M."/>
        </authorList>
    </citation>
    <scope>NUCLEOTIDE SEQUENCE [LARGE SCALE GENOMIC DNA]</scope>
    <source>
        <strain evidence="9 10">65.10M</strain>
    </source>
</reference>
<dbReference type="PANTHER" id="PTHR43788:SF8">
    <property type="entry name" value="DNA-BINDING PROTEIN SMUBP-2"/>
    <property type="match status" value="1"/>
</dbReference>
<dbReference type="CDD" id="cd18808">
    <property type="entry name" value="SF1_C_Upf1"/>
    <property type="match status" value="1"/>
</dbReference>
<evidence type="ECO:0000256" key="4">
    <source>
        <dbReference type="ARBA" id="ARBA00022806"/>
    </source>
</evidence>
<evidence type="ECO:0000259" key="8">
    <source>
        <dbReference type="Pfam" id="PF13087"/>
    </source>
</evidence>
<evidence type="ECO:0000256" key="1">
    <source>
        <dbReference type="ARBA" id="ARBA00007913"/>
    </source>
</evidence>
<feature type="region of interest" description="Disordered" evidence="6">
    <location>
        <begin position="1113"/>
        <end position="1132"/>
    </location>
</feature>
<accession>A0ABX4W4Z6</accession>
<proteinExistence type="inferred from homology"/>
<feature type="domain" description="DNA2/NAM7 helicase-like C-terminal" evidence="8">
    <location>
        <begin position="912"/>
        <end position="1091"/>
    </location>
</feature>
<evidence type="ECO:0000256" key="2">
    <source>
        <dbReference type="ARBA" id="ARBA00022741"/>
    </source>
</evidence>
<dbReference type="Gene3D" id="3.40.50.300">
    <property type="entry name" value="P-loop containing nucleotide triphosphate hydrolases"/>
    <property type="match status" value="3"/>
</dbReference>
<comment type="caution">
    <text evidence="9">The sequence shown here is derived from an EMBL/GenBank/DDBJ whole genome shotgun (WGS) entry which is preliminary data.</text>
</comment>
<evidence type="ECO:0000256" key="3">
    <source>
        <dbReference type="ARBA" id="ARBA00022801"/>
    </source>
</evidence>